<proteinExistence type="predicted"/>
<evidence type="ECO:0000256" key="3">
    <source>
        <dbReference type="SAM" id="MobiDB-lite"/>
    </source>
</evidence>
<organism evidence="5 6">
    <name type="scientific">Prunus dulcis</name>
    <name type="common">Almond</name>
    <name type="synonym">Amygdalus dulcis</name>
    <dbReference type="NCBI Taxonomy" id="3755"/>
    <lineage>
        <taxon>Eukaryota</taxon>
        <taxon>Viridiplantae</taxon>
        <taxon>Streptophyta</taxon>
        <taxon>Embryophyta</taxon>
        <taxon>Tracheophyta</taxon>
        <taxon>Spermatophyta</taxon>
        <taxon>Magnoliopsida</taxon>
        <taxon>eudicotyledons</taxon>
        <taxon>Gunneridae</taxon>
        <taxon>Pentapetalae</taxon>
        <taxon>rosids</taxon>
        <taxon>fabids</taxon>
        <taxon>Rosales</taxon>
        <taxon>Rosaceae</taxon>
        <taxon>Amygdaloideae</taxon>
        <taxon>Amygdaleae</taxon>
        <taxon>Prunus</taxon>
    </lineage>
</organism>
<accession>A0AAD4Z8P0</accession>
<dbReference type="InterPro" id="IPR018061">
    <property type="entry name" value="Retropepsins"/>
</dbReference>
<comment type="caution">
    <text evidence="5">The sequence shown here is derived from an EMBL/GenBank/DDBJ whole genome shotgun (WGS) entry which is preliminary data.</text>
</comment>
<feature type="region of interest" description="Disordered" evidence="3">
    <location>
        <begin position="140"/>
        <end position="164"/>
    </location>
</feature>
<evidence type="ECO:0000313" key="5">
    <source>
        <dbReference type="EMBL" id="KAI5336639.1"/>
    </source>
</evidence>
<sequence>MNFQALNKSPKNHTLLIQSNRPEAVIRVPQTIKWSDVSLPVEWTLKNVNPPTPIQRSLNNLDYIHQYLDGSVKINFGTQPVPKSTVQLQQLPTPGQSQRHIPARHSFAASSSTLERDLEAERALIDFQLESLRKAAQVSQPCYGKQPVDEQKPKSPESPTQTDFEGFDFVDPQLRVLNKFHINWKKLHAHLTAPENQKRRDNYHSSFPLKYRRDAIFNEWKDYLRKEQVEIPYLDYVDTNYMSKKLKEEQEELLIDLICKVENPELKAEYLKKFRKLLSQEGPSQSPPPQKRSLNTTLERFSRKRDITLHDLHSEVKLIKKEIVDLKQLSQKLQAENYEIRQDLIALKPDDLSQSPTNSDDESLNPEQALCLVKRINFKKWYVKVTIFVDQFEFTTVALLDSGADLNCIQEGLIPTKYYTKSCESLRTASGKSLQLNYEIPRAHVNHDGVISTHLGEQAKFEFLSKPELHQKKLVILGSVSKLGMNLSRNKFMNLKLN</sequence>
<name>A0AAD4Z8P0_PRUDU</name>
<feature type="domain" description="Retropepsins" evidence="4">
    <location>
        <begin position="390"/>
        <end position="431"/>
    </location>
</feature>
<keyword evidence="1" id="KW-0378">Hydrolase</keyword>
<dbReference type="Proteomes" id="UP001054821">
    <property type="component" value="Chromosome 3"/>
</dbReference>
<keyword evidence="2" id="KW-0175">Coiled coil</keyword>
<keyword evidence="6" id="KW-1185">Reference proteome</keyword>
<feature type="coiled-coil region" evidence="2">
    <location>
        <begin position="309"/>
        <end position="336"/>
    </location>
</feature>
<evidence type="ECO:0000256" key="2">
    <source>
        <dbReference type="SAM" id="Coils"/>
    </source>
</evidence>
<evidence type="ECO:0000256" key="1">
    <source>
        <dbReference type="ARBA" id="ARBA00022801"/>
    </source>
</evidence>
<dbReference type="GO" id="GO:0016787">
    <property type="term" value="F:hydrolase activity"/>
    <property type="evidence" value="ECO:0007669"/>
    <property type="project" value="UniProtKB-KW"/>
</dbReference>
<reference evidence="5 6" key="1">
    <citation type="journal article" date="2022" name="G3 (Bethesda)">
        <title>Whole-genome sequence and methylome profiling of the almond [Prunus dulcis (Mill.) D.A. Webb] cultivar 'Nonpareil'.</title>
        <authorList>
            <person name="D'Amico-Willman K.M."/>
            <person name="Ouma W.Z."/>
            <person name="Meulia T."/>
            <person name="Sideli G.M."/>
            <person name="Gradziel T.M."/>
            <person name="Fresnedo-Ramirez J."/>
        </authorList>
    </citation>
    <scope>NUCLEOTIDE SEQUENCE [LARGE SCALE GENOMIC DNA]</scope>
    <source>
        <strain evidence="5">Clone GOH B32 T37-40</strain>
    </source>
</reference>
<dbReference type="AlphaFoldDB" id="A0AAD4Z8P0"/>
<gene>
    <name evidence="5" type="ORF">L3X38_015907</name>
</gene>
<dbReference type="Pfam" id="PF00077">
    <property type="entry name" value="RVP"/>
    <property type="match status" value="1"/>
</dbReference>
<protein>
    <recommendedName>
        <fullName evidence="4">Retropepsins domain-containing protein</fullName>
    </recommendedName>
</protein>
<evidence type="ECO:0000259" key="4">
    <source>
        <dbReference type="Pfam" id="PF00077"/>
    </source>
</evidence>
<dbReference type="EMBL" id="JAJFAZ020000003">
    <property type="protein sequence ID" value="KAI5336639.1"/>
    <property type="molecule type" value="Genomic_DNA"/>
</dbReference>
<evidence type="ECO:0000313" key="6">
    <source>
        <dbReference type="Proteomes" id="UP001054821"/>
    </source>
</evidence>